<name>A0A7X6GYK6_9RHOB</name>
<keyword evidence="2" id="KW-1185">Reference proteome</keyword>
<dbReference type="AlphaFoldDB" id="A0A7X6GYK6"/>
<accession>A0A7X6GYK6</accession>
<dbReference type="EMBL" id="JAAZQQ010000002">
    <property type="protein sequence ID" value="NKX44792.1"/>
    <property type="molecule type" value="Genomic_DNA"/>
</dbReference>
<protein>
    <submittedName>
        <fullName evidence="1">Uncharacterized protein</fullName>
    </submittedName>
</protein>
<sequence>MTGPTGLGLAGHARPPEQVMRLSRLGAQLPCRLGFARQLTRRMARRGWRIACADWALDAAGAGHAVYSIDTGARRYAVVAVTTAGSGPGPAAGAILVDGLPGPADIARLADALRGSPAPRLTARELCLVQLAGAAPVWERLIDTLAAGQQPDAAWHADAGGVLLRATAVHAAGRCGTADHGVLAHRPELHAPFQAELLTLYLARVFARDLADHLARARGGDGAARLDPGAAGRLGIGTTIGADMAPFLVAHPCLCNNWVMAREEAIARVSALPAVTDAQWQRVAGLAARLGAGAGAALAADLPRLGDRMAAGPRGPRPWVRLLSWADTALSAEGQEALASLMLEPYGALVDGLGHCMSDALDSGFRIDGAVPVARMRELIEGVFGPAPARSPEAEAAADGRAETPAAVARDAGLARRAMAGWPGEAPVAAFLLRHPEHRRAIRRAQIAGFAPYSEIRDDLGAEAGEAALHALVRAILAFLGATDVVPQPGGAVRGRLFAGAPYPETLATGTADLWPLSDTRP</sequence>
<evidence type="ECO:0000313" key="1">
    <source>
        <dbReference type="EMBL" id="NKX44792.1"/>
    </source>
</evidence>
<gene>
    <name evidence="1" type="ORF">HCU73_09335</name>
</gene>
<reference evidence="1 2" key="1">
    <citation type="submission" date="2020-04" db="EMBL/GenBank/DDBJ databases">
        <authorList>
            <person name="Yoon J."/>
        </authorList>
    </citation>
    <scope>NUCLEOTIDE SEQUENCE [LARGE SCALE GENOMIC DNA]</scope>
    <source>
        <strain evidence="1 2">KMU-115</strain>
    </source>
</reference>
<proteinExistence type="predicted"/>
<comment type="caution">
    <text evidence="1">The sequence shown here is derived from an EMBL/GenBank/DDBJ whole genome shotgun (WGS) entry which is preliminary data.</text>
</comment>
<dbReference type="Proteomes" id="UP000526408">
    <property type="component" value="Unassembled WGS sequence"/>
</dbReference>
<evidence type="ECO:0000313" key="2">
    <source>
        <dbReference type="Proteomes" id="UP000526408"/>
    </source>
</evidence>
<organism evidence="1 2">
    <name type="scientific">Roseicyclus persicicus</name>
    <dbReference type="NCBI Taxonomy" id="2650661"/>
    <lineage>
        <taxon>Bacteria</taxon>
        <taxon>Pseudomonadati</taxon>
        <taxon>Pseudomonadota</taxon>
        <taxon>Alphaproteobacteria</taxon>
        <taxon>Rhodobacterales</taxon>
        <taxon>Roseobacteraceae</taxon>
        <taxon>Roseicyclus</taxon>
    </lineage>
</organism>